<dbReference type="GO" id="GO:0005524">
    <property type="term" value="F:ATP binding"/>
    <property type="evidence" value="ECO:0007669"/>
    <property type="project" value="UniProtKB-KW"/>
</dbReference>
<dbReference type="STRING" id="60517.A0A0R3WA81"/>
<proteinExistence type="inferred from homology"/>
<evidence type="ECO:0000256" key="3">
    <source>
        <dbReference type="ARBA" id="ARBA00022840"/>
    </source>
</evidence>
<feature type="coiled-coil region" evidence="4">
    <location>
        <begin position="359"/>
        <end position="389"/>
    </location>
</feature>
<accession>A0A0R3WA81</accession>
<dbReference type="Pfam" id="PF00012">
    <property type="entry name" value="HSP70"/>
    <property type="match status" value="1"/>
</dbReference>
<dbReference type="SUPFAM" id="SSF100934">
    <property type="entry name" value="Heat shock protein 70kD (HSP70), C-terminal subdomain"/>
    <property type="match status" value="1"/>
</dbReference>
<reference evidence="5" key="1">
    <citation type="submission" date="2017-02" db="UniProtKB">
        <authorList>
            <consortium name="WormBaseParasite"/>
        </authorList>
    </citation>
    <scope>IDENTIFICATION</scope>
</reference>
<protein>
    <submittedName>
        <fullName evidence="5">Heat shock protein 70 family</fullName>
    </submittedName>
</protein>
<keyword evidence="2" id="KW-0547">Nucleotide-binding</keyword>
<organism evidence="5">
    <name type="scientific">Taenia asiatica</name>
    <name type="common">Asian tapeworm</name>
    <dbReference type="NCBI Taxonomy" id="60517"/>
    <lineage>
        <taxon>Eukaryota</taxon>
        <taxon>Metazoa</taxon>
        <taxon>Spiralia</taxon>
        <taxon>Lophotrochozoa</taxon>
        <taxon>Platyhelminthes</taxon>
        <taxon>Cestoda</taxon>
        <taxon>Eucestoda</taxon>
        <taxon>Cyclophyllidea</taxon>
        <taxon>Taeniidae</taxon>
        <taxon>Taenia</taxon>
    </lineage>
</organism>
<dbReference type="PRINTS" id="PR00301">
    <property type="entry name" value="HEATSHOCK70"/>
</dbReference>
<dbReference type="InterPro" id="IPR029048">
    <property type="entry name" value="HSP70_C_sf"/>
</dbReference>
<dbReference type="InterPro" id="IPR029047">
    <property type="entry name" value="HSP70_peptide-bd_sf"/>
</dbReference>
<dbReference type="Gene3D" id="2.60.34.10">
    <property type="entry name" value="Substrate Binding Domain Of DNAk, Chain A, domain 1"/>
    <property type="match status" value="1"/>
</dbReference>
<dbReference type="Gene3D" id="1.20.1270.10">
    <property type="match status" value="1"/>
</dbReference>
<dbReference type="GO" id="GO:0140662">
    <property type="term" value="F:ATP-dependent protein folding chaperone"/>
    <property type="evidence" value="ECO:0007669"/>
    <property type="project" value="InterPro"/>
</dbReference>
<comment type="similarity">
    <text evidence="1">Belongs to the heat shock protein 70 family.</text>
</comment>
<dbReference type="Gene3D" id="3.30.420.40">
    <property type="match status" value="2"/>
</dbReference>
<dbReference type="FunFam" id="3.30.420.40:FF:000545">
    <property type="entry name" value="Endoplasmic reticulum chaperone BiP"/>
    <property type="match status" value="1"/>
</dbReference>
<dbReference type="InterPro" id="IPR013126">
    <property type="entry name" value="Hsp_70_fam"/>
</dbReference>
<evidence type="ECO:0000256" key="4">
    <source>
        <dbReference type="SAM" id="Coils"/>
    </source>
</evidence>
<dbReference type="SUPFAM" id="SSF53067">
    <property type="entry name" value="Actin-like ATPase domain"/>
    <property type="match status" value="2"/>
</dbReference>
<dbReference type="FunFam" id="3.90.640.10:FF:000010">
    <property type="entry name" value="heat shock 70 kDa protein 14"/>
    <property type="match status" value="1"/>
</dbReference>
<dbReference type="InterPro" id="IPR043129">
    <property type="entry name" value="ATPase_NBD"/>
</dbReference>
<evidence type="ECO:0000313" key="5">
    <source>
        <dbReference type="WBParaSite" id="TASK_0000743001-mRNA-1"/>
    </source>
</evidence>
<dbReference type="Gene3D" id="3.90.640.10">
    <property type="entry name" value="Actin, Chain A, domain 4"/>
    <property type="match status" value="1"/>
</dbReference>
<evidence type="ECO:0000256" key="2">
    <source>
        <dbReference type="ARBA" id="ARBA00022741"/>
    </source>
</evidence>
<dbReference type="WBParaSite" id="TASK_0000743001-mRNA-1">
    <property type="protein sequence ID" value="TASK_0000743001-mRNA-1"/>
    <property type="gene ID" value="TASK_0000743001"/>
</dbReference>
<keyword evidence="4" id="KW-0175">Coiled coil</keyword>
<dbReference type="AlphaFoldDB" id="A0A0R3WA81"/>
<evidence type="ECO:0000256" key="1">
    <source>
        <dbReference type="ARBA" id="ARBA00007381"/>
    </source>
</evidence>
<keyword evidence="3" id="KW-0067">ATP-binding</keyword>
<name>A0A0R3WA81_TAEAS</name>
<sequence length="461" mass="51663">MIEQISSMVLSKMKEIAEAYLDEKVTSAVITVPAYFNVSQRQATIDAENWLVLRLLNEPTAAALAYGMNKRYTSQRNVLVFDWGGGTFDVSIMSIGNGEFEVKAVGGVMHLGGEDITSLLVDHFMETFKRDHEKKDLTTNKTAISRLRKECKEAKRMLSSAENTYITVASLFEGIEFNTSLTRARFEHLCSNLLNRTMDAVKTALNYAKMEKADVHEIFLVGGSTRIPKVGMMLQDFFEGKGVKRSINADEAVAYGAAMLAANLTGQGPAEMQDLISLEVTPLSLGLHDSWGERARACDNHLLGAFVLAGLPPAPRGKIKVDVAFGIDENGILRVSAVEKSTGKRNSIIITNYKHRLSENEIDQRSKDEENLKKEAEEERSRVAAMKSLVNYIYSMKRMLEKEDIKRKTSKEYRESILAKFVETIRWLDTNEEATKEDYKQMHKMLESECSLITELAGLSL</sequence>
<dbReference type="PANTHER" id="PTHR19375">
    <property type="entry name" value="HEAT SHOCK PROTEIN 70KDA"/>
    <property type="match status" value="1"/>
</dbReference>
<dbReference type="SUPFAM" id="SSF100920">
    <property type="entry name" value="Heat shock protein 70kD (HSP70), peptide-binding domain"/>
    <property type="match status" value="1"/>
</dbReference>